<keyword evidence="5 8" id="KW-0106">Calcium</keyword>
<sequence>SFNVVANDNGNVSRKTVTLVRITVLDLGNDPPVFSQGVYVVTVREDIAIGSSLIQLSASTKTNKLIYYSIVPGNVPSSNNPPRFQIRISKGIVWNSHRLDHKETSNFSLTIRAETTDPPMSAFANLKIFLEDVNDNPPEFVMPRYQGHVSENAPIGSSVLQVSARDRDSGENGRVTYSFVQDKDSDKFGLDENTGLVTTREEFDREAQGRYTLALKARDNGSPQKTTDTIPYIGHVMENLKAGASVMTMSAVDIDDPDVGNNAVMTYALLFDANGLFSIDRDTGVIRTRRMLDREKRSSYDIVVAATDGGDPPQEGKVKVKVIVDDANDQHPQFTKRVFAAKISESAALGSTVATVSATDRDEGVNAKLKYRYVWVRESTPNSSTCMCG</sequence>
<proteinExistence type="predicted"/>
<comment type="subcellular location">
    <subcellularLocation>
        <location evidence="1">Membrane</location>
        <topology evidence="1">Single-pass membrane protein</topology>
    </subcellularLocation>
</comment>
<dbReference type="PROSITE" id="PS50268">
    <property type="entry name" value="CADHERIN_2"/>
    <property type="match status" value="3"/>
</dbReference>
<name>A7TBE1_NEMVE</name>
<dbReference type="STRING" id="45351.A7TBE1"/>
<dbReference type="HOGENOM" id="CLU_047089_0_0_1"/>
<dbReference type="PANTHER" id="PTHR24026:SF125">
    <property type="entry name" value="FAT-LIKE CADHERIN-RELATED TUMOR SUPPRESSOR HOMOLOG"/>
    <property type="match status" value="1"/>
</dbReference>
<evidence type="ECO:0000313" key="10">
    <source>
        <dbReference type="EMBL" id="EDO26666.1"/>
    </source>
</evidence>
<evidence type="ECO:0000259" key="9">
    <source>
        <dbReference type="PROSITE" id="PS50268"/>
    </source>
</evidence>
<feature type="non-terminal residue" evidence="10">
    <location>
        <position position="389"/>
    </location>
</feature>
<evidence type="ECO:0000256" key="3">
    <source>
        <dbReference type="ARBA" id="ARBA00022729"/>
    </source>
</evidence>
<evidence type="ECO:0000256" key="1">
    <source>
        <dbReference type="ARBA" id="ARBA00004167"/>
    </source>
</evidence>
<evidence type="ECO:0000313" key="11">
    <source>
        <dbReference type="Proteomes" id="UP000001593"/>
    </source>
</evidence>
<protein>
    <recommendedName>
        <fullName evidence="9">Cadherin domain-containing protein</fullName>
    </recommendedName>
</protein>
<dbReference type="PhylomeDB" id="A7TBE1"/>
<dbReference type="Pfam" id="PF00028">
    <property type="entry name" value="Cadherin"/>
    <property type="match status" value="3"/>
</dbReference>
<dbReference type="AlphaFoldDB" id="A7TBE1"/>
<dbReference type="GO" id="GO:0005509">
    <property type="term" value="F:calcium ion binding"/>
    <property type="evidence" value="ECO:0007669"/>
    <property type="project" value="UniProtKB-UniRule"/>
</dbReference>
<evidence type="ECO:0000256" key="5">
    <source>
        <dbReference type="ARBA" id="ARBA00022837"/>
    </source>
</evidence>
<evidence type="ECO:0000256" key="8">
    <source>
        <dbReference type="PROSITE-ProRule" id="PRU00043"/>
    </source>
</evidence>
<keyword evidence="3" id="KW-0732">Signal</keyword>
<feature type="domain" description="Cadherin" evidence="9">
    <location>
        <begin position="141"/>
        <end position="227"/>
    </location>
</feature>
<dbReference type="InterPro" id="IPR020894">
    <property type="entry name" value="Cadherin_CS"/>
</dbReference>
<dbReference type="SMART" id="SM00112">
    <property type="entry name" value="CA"/>
    <property type="match status" value="3"/>
</dbReference>
<dbReference type="Proteomes" id="UP000001593">
    <property type="component" value="Unassembled WGS sequence"/>
</dbReference>
<dbReference type="eggNOG" id="KOG4289">
    <property type="taxonomic scope" value="Eukaryota"/>
</dbReference>
<evidence type="ECO:0000256" key="4">
    <source>
        <dbReference type="ARBA" id="ARBA00022737"/>
    </source>
</evidence>
<dbReference type="GO" id="GO:0007156">
    <property type="term" value="P:homophilic cell adhesion via plasma membrane adhesion molecules"/>
    <property type="evidence" value="ECO:0007669"/>
    <property type="project" value="InterPro"/>
</dbReference>
<feature type="domain" description="Cadherin" evidence="9">
    <location>
        <begin position="228"/>
        <end position="334"/>
    </location>
</feature>
<dbReference type="PROSITE" id="PS00232">
    <property type="entry name" value="CADHERIN_1"/>
    <property type="match status" value="1"/>
</dbReference>
<dbReference type="CDD" id="cd11304">
    <property type="entry name" value="Cadherin_repeat"/>
    <property type="match status" value="4"/>
</dbReference>
<keyword evidence="2" id="KW-0812">Transmembrane</keyword>
<reference evidence="10 11" key="1">
    <citation type="journal article" date="2007" name="Science">
        <title>Sea anemone genome reveals ancestral eumetazoan gene repertoire and genomic organization.</title>
        <authorList>
            <person name="Putnam N.H."/>
            <person name="Srivastava M."/>
            <person name="Hellsten U."/>
            <person name="Dirks B."/>
            <person name="Chapman J."/>
            <person name="Salamov A."/>
            <person name="Terry A."/>
            <person name="Shapiro H."/>
            <person name="Lindquist E."/>
            <person name="Kapitonov V.V."/>
            <person name="Jurka J."/>
            <person name="Genikhovich G."/>
            <person name="Grigoriev I.V."/>
            <person name="Lucas S.M."/>
            <person name="Steele R.E."/>
            <person name="Finnerty J.R."/>
            <person name="Technau U."/>
            <person name="Martindale M.Q."/>
            <person name="Rokhsar D.S."/>
        </authorList>
    </citation>
    <scope>NUCLEOTIDE SEQUENCE [LARGE SCALE GENOMIC DNA]</scope>
    <source>
        <strain evidence="11">CH2 X CH6</strain>
    </source>
</reference>
<feature type="domain" description="Cadherin" evidence="9">
    <location>
        <begin position="35"/>
        <end position="140"/>
    </location>
</feature>
<keyword evidence="11" id="KW-1185">Reference proteome</keyword>
<dbReference type="PRINTS" id="PR00205">
    <property type="entry name" value="CADHERIN"/>
</dbReference>
<dbReference type="PANTHER" id="PTHR24026">
    <property type="entry name" value="FAT ATYPICAL CADHERIN-RELATED"/>
    <property type="match status" value="1"/>
</dbReference>
<dbReference type="SUPFAM" id="SSF49313">
    <property type="entry name" value="Cadherin-like"/>
    <property type="match status" value="4"/>
</dbReference>
<accession>A7TBE1</accession>
<dbReference type="GO" id="GO:0005886">
    <property type="term" value="C:plasma membrane"/>
    <property type="evidence" value="ECO:0007669"/>
    <property type="project" value="InterPro"/>
</dbReference>
<evidence type="ECO:0000256" key="2">
    <source>
        <dbReference type="ARBA" id="ARBA00022692"/>
    </source>
</evidence>
<dbReference type="InParanoid" id="A7TBE1"/>
<dbReference type="FunFam" id="2.60.40.60:FF:000033">
    <property type="entry name" value="FAT atypical cadherin 1"/>
    <property type="match status" value="1"/>
</dbReference>
<organism evidence="10 11">
    <name type="scientific">Nematostella vectensis</name>
    <name type="common">Starlet sea anemone</name>
    <dbReference type="NCBI Taxonomy" id="45351"/>
    <lineage>
        <taxon>Eukaryota</taxon>
        <taxon>Metazoa</taxon>
        <taxon>Cnidaria</taxon>
        <taxon>Anthozoa</taxon>
        <taxon>Hexacorallia</taxon>
        <taxon>Actiniaria</taxon>
        <taxon>Edwardsiidae</taxon>
        <taxon>Nematostella</taxon>
    </lineage>
</organism>
<dbReference type="EMBL" id="DS475139">
    <property type="protein sequence ID" value="EDO26666.1"/>
    <property type="molecule type" value="Genomic_DNA"/>
</dbReference>
<dbReference type="OMA" id="RFEINEN"/>
<dbReference type="FunFam" id="2.60.40.60:FF:000020">
    <property type="entry name" value="Dachsous cadherin-related 1b"/>
    <property type="match status" value="1"/>
</dbReference>
<dbReference type="InterPro" id="IPR015919">
    <property type="entry name" value="Cadherin-like_sf"/>
</dbReference>
<keyword evidence="7" id="KW-0472">Membrane</keyword>
<evidence type="ECO:0000256" key="6">
    <source>
        <dbReference type="ARBA" id="ARBA00022989"/>
    </source>
</evidence>
<dbReference type="InterPro" id="IPR002126">
    <property type="entry name" value="Cadherin-like_dom"/>
</dbReference>
<gene>
    <name evidence="10" type="ORF">NEMVEDRAFT_v1g153449</name>
</gene>
<keyword evidence="4" id="KW-0677">Repeat</keyword>
<keyword evidence="6" id="KW-1133">Transmembrane helix</keyword>
<evidence type="ECO:0000256" key="7">
    <source>
        <dbReference type="ARBA" id="ARBA00023136"/>
    </source>
</evidence>
<dbReference type="Gene3D" id="2.60.40.60">
    <property type="entry name" value="Cadherins"/>
    <property type="match status" value="4"/>
</dbReference>